<sequence length="192" mass="22065">MINSLLKNAMPLMKINTFLASKPLGAQNEKTLCSRLIWLLSRLMLTVTPHRNYLMSFAIIVPIVGVEFKKLSTGTEPTCHIDGKVVSQLILNTMKLIRTLTCFLHLKTFFNNLFPLQYSGNLTTLEKLAEELNIKLTKEETWSFRTKERGLKYEFGDLLKFLTVKRGDHHVTSSRLSQAFSIFSNFAINWIH</sequence>
<name>A0A8J6D233_9ROSI</name>
<reference evidence="1 2" key="1">
    <citation type="journal article" date="2021" name="bioRxiv">
        <title>The Gossypium anomalum genome as a resource for cotton improvement and evolutionary analysis of hybrid incompatibility.</title>
        <authorList>
            <person name="Grover C.E."/>
            <person name="Yuan D."/>
            <person name="Arick M.A."/>
            <person name="Miller E.R."/>
            <person name="Hu G."/>
            <person name="Peterson D.G."/>
            <person name="Wendel J.F."/>
            <person name="Udall J.A."/>
        </authorList>
    </citation>
    <scope>NUCLEOTIDE SEQUENCE [LARGE SCALE GENOMIC DNA]</scope>
    <source>
        <strain evidence="1">JFW-Udall</strain>
        <tissue evidence="1">Leaf</tissue>
    </source>
</reference>
<protein>
    <submittedName>
        <fullName evidence="1">Uncharacterized protein</fullName>
    </submittedName>
</protein>
<keyword evidence="2" id="KW-1185">Reference proteome</keyword>
<dbReference type="EMBL" id="JAHUZN010000005">
    <property type="protein sequence ID" value="KAG8492984.1"/>
    <property type="molecule type" value="Genomic_DNA"/>
</dbReference>
<proteinExistence type="predicted"/>
<gene>
    <name evidence="1" type="ORF">CXB51_010287</name>
</gene>
<organism evidence="1 2">
    <name type="scientific">Gossypium anomalum</name>
    <dbReference type="NCBI Taxonomy" id="47600"/>
    <lineage>
        <taxon>Eukaryota</taxon>
        <taxon>Viridiplantae</taxon>
        <taxon>Streptophyta</taxon>
        <taxon>Embryophyta</taxon>
        <taxon>Tracheophyta</taxon>
        <taxon>Spermatophyta</taxon>
        <taxon>Magnoliopsida</taxon>
        <taxon>eudicotyledons</taxon>
        <taxon>Gunneridae</taxon>
        <taxon>Pentapetalae</taxon>
        <taxon>rosids</taxon>
        <taxon>malvids</taxon>
        <taxon>Malvales</taxon>
        <taxon>Malvaceae</taxon>
        <taxon>Malvoideae</taxon>
        <taxon>Gossypium</taxon>
    </lineage>
</organism>
<evidence type="ECO:0000313" key="1">
    <source>
        <dbReference type="EMBL" id="KAG8492984.1"/>
    </source>
</evidence>
<accession>A0A8J6D233</accession>
<dbReference type="Proteomes" id="UP000701853">
    <property type="component" value="Chromosome 5"/>
</dbReference>
<dbReference type="AlphaFoldDB" id="A0A8J6D233"/>
<evidence type="ECO:0000313" key="2">
    <source>
        <dbReference type="Proteomes" id="UP000701853"/>
    </source>
</evidence>
<comment type="caution">
    <text evidence="1">The sequence shown here is derived from an EMBL/GenBank/DDBJ whole genome shotgun (WGS) entry which is preliminary data.</text>
</comment>